<reference evidence="1 2" key="1">
    <citation type="submission" date="2016-06" db="EMBL/GenBank/DDBJ databases">
        <title>Complete genome sequences of Bordetella bronchialis and Bordetella flabilis.</title>
        <authorList>
            <person name="LiPuma J.J."/>
            <person name="Spilker T."/>
        </authorList>
    </citation>
    <scope>NUCLEOTIDE SEQUENCE [LARGE SCALE GENOMIC DNA]</scope>
    <source>
        <strain evidence="1 2">AU10664</strain>
    </source>
</reference>
<dbReference type="AlphaFoldDB" id="A0A193GJE2"/>
<dbReference type="PANTHER" id="PTHR43857:SF1">
    <property type="entry name" value="YJGH FAMILY PROTEIN"/>
    <property type="match status" value="1"/>
</dbReference>
<dbReference type="InterPro" id="IPR035959">
    <property type="entry name" value="RutC-like_sf"/>
</dbReference>
<dbReference type="SUPFAM" id="SSF55298">
    <property type="entry name" value="YjgF-like"/>
    <property type="match status" value="3"/>
</dbReference>
<proteinExistence type="predicted"/>
<keyword evidence="2" id="KW-1185">Reference proteome</keyword>
<name>A0A193GJE2_9BORD</name>
<sequence>MTFERYGARRYGNGDIVHIPFVRAGNWVFGTGLRAVLPNGLADPAVLRADRPLGLAPQAQREAEAIFGAMRQGLEQAGSAMDRVARLDQYYPDSRYVDPYHVARKQALAGQVAPSTSVVVDRLLNLDASMDVQVMAATAASGYTAQKAGAQQLNVPQTSGYAPCLRMGDMIFVAGQLARDSTGNIAPEAMVPAGQLWNGTRIKLETDYLVQKRLLPALEAAGSRLDLVLKAQVYLGHGEDLPAFWQSWSRAFGGRVPPTTVVPVRHPAFGTREATIEVNLVAAHAGGAQRLRDIDCDVALIAPDMMPARVFDGILFVAGLMGIEDGGLCGAARVEPSAPFYDDPVHAQMHDILQKAATIFAAAGTDLSRVTRALHFHADLGEFRRGYMAWDGDLRRAGLPFSAIQVADPIFLRGASVMLDLWGHAPA</sequence>
<evidence type="ECO:0000313" key="2">
    <source>
        <dbReference type="Proteomes" id="UP000091926"/>
    </source>
</evidence>
<dbReference type="Gene3D" id="3.30.1330.40">
    <property type="entry name" value="RutC-like"/>
    <property type="match status" value="3"/>
</dbReference>
<gene>
    <name evidence="1" type="ORF">BAU07_21710</name>
</gene>
<dbReference type="Pfam" id="PF01042">
    <property type="entry name" value="Ribonuc_L-PSP"/>
    <property type="match status" value="1"/>
</dbReference>
<dbReference type="OrthoDB" id="8655901at2"/>
<evidence type="ECO:0008006" key="3">
    <source>
        <dbReference type="Google" id="ProtNLM"/>
    </source>
</evidence>
<dbReference type="Proteomes" id="UP000091926">
    <property type="component" value="Chromosome"/>
</dbReference>
<dbReference type="PANTHER" id="PTHR43857">
    <property type="entry name" value="BLR7761 PROTEIN"/>
    <property type="match status" value="1"/>
</dbReference>
<organism evidence="1 2">
    <name type="scientific">Bordetella flabilis</name>
    <dbReference type="NCBI Taxonomy" id="463014"/>
    <lineage>
        <taxon>Bacteria</taxon>
        <taxon>Pseudomonadati</taxon>
        <taxon>Pseudomonadota</taxon>
        <taxon>Betaproteobacteria</taxon>
        <taxon>Burkholderiales</taxon>
        <taxon>Alcaligenaceae</taxon>
        <taxon>Bordetella</taxon>
    </lineage>
</organism>
<protein>
    <recommendedName>
        <fullName evidence="3">RidA family protein</fullName>
    </recommendedName>
</protein>
<dbReference type="InterPro" id="IPR006175">
    <property type="entry name" value="YjgF/YER057c/UK114"/>
</dbReference>
<dbReference type="EMBL" id="CP016172">
    <property type="protein sequence ID" value="ANN79389.1"/>
    <property type="molecule type" value="Genomic_DNA"/>
</dbReference>
<evidence type="ECO:0000313" key="1">
    <source>
        <dbReference type="EMBL" id="ANN79389.1"/>
    </source>
</evidence>
<dbReference type="KEGG" id="bfz:BAU07_21710"/>
<dbReference type="CDD" id="cd00448">
    <property type="entry name" value="YjgF_YER057c_UK114_family"/>
    <property type="match status" value="1"/>
</dbReference>
<dbReference type="RefSeq" id="WP_066662364.1">
    <property type="nucleotide sequence ID" value="NZ_CBCSCL010000007.1"/>
</dbReference>
<accession>A0A193GJE2</accession>